<protein>
    <submittedName>
        <fullName evidence="2">Uncharacterized protein</fullName>
    </submittedName>
</protein>
<sequence length="59" mass="7181">VLEARFEQTTQSEHDEIEWTPEDDMGEMQEQKVFDKMKFFRSSPEYRAIEKRKCDEFSS</sequence>
<dbReference type="InParanoid" id="A0A1S0TH33"/>
<dbReference type="EMBL" id="JH713084">
    <property type="protein sequence ID" value="EFO13764.1"/>
    <property type="molecule type" value="Genomic_DNA"/>
</dbReference>
<dbReference type="OrthoDB" id="5805411at2759"/>
<feature type="compositionally biased region" description="Acidic residues" evidence="1">
    <location>
        <begin position="15"/>
        <end position="24"/>
    </location>
</feature>
<organism evidence="2">
    <name type="scientific">Loa loa</name>
    <name type="common">Eye worm</name>
    <name type="synonym">Filaria loa</name>
    <dbReference type="NCBI Taxonomy" id="7209"/>
    <lineage>
        <taxon>Eukaryota</taxon>
        <taxon>Metazoa</taxon>
        <taxon>Ecdysozoa</taxon>
        <taxon>Nematoda</taxon>
        <taxon>Chromadorea</taxon>
        <taxon>Rhabditida</taxon>
        <taxon>Spirurina</taxon>
        <taxon>Spiruromorpha</taxon>
        <taxon>Filarioidea</taxon>
        <taxon>Onchocercidae</taxon>
        <taxon>Loa</taxon>
    </lineage>
</organism>
<dbReference type="AlphaFoldDB" id="A0A1S0TH33"/>
<evidence type="ECO:0000313" key="2">
    <source>
        <dbReference type="EMBL" id="EFO13764.1"/>
    </source>
</evidence>
<dbReference type="CTD" id="9952247"/>
<feature type="non-terminal residue" evidence="2">
    <location>
        <position position="1"/>
    </location>
</feature>
<dbReference type="KEGG" id="loa:LOAG_14764"/>
<accession>A0A1S0TH33</accession>
<proteinExistence type="predicted"/>
<feature type="region of interest" description="Disordered" evidence="1">
    <location>
        <begin position="1"/>
        <end position="24"/>
    </location>
</feature>
<dbReference type="GeneID" id="9952247"/>
<gene>
    <name evidence="2" type="ORF">LOAG_14764</name>
</gene>
<feature type="non-terminal residue" evidence="2">
    <location>
        <position position="59"/>
    </location>
</feature>
<reference evidence="2" key="1">
    <citation type="submission" date="2012-04" db="EMBL/GenBank/DDBJ databases">
        <title>The Genome Sequence of Loa loa.</title>
        <authorList>
            <consortium name="The Broad Institute Genome Sequencing Platform"/>
            <consortium name="Broad Institute Genome Sequencing Center for Infectious Disease"/>
            <person name="Nutman T.B."/>
            <person name="Fink D.L."/>
            <person name="Russ C."/>
            <person name="Young S."/>
            <person name="Zeng Q."/>
            <person name="Gargeya S."/>
            <person name="Alvarado L."/>
            <person name="Berlin A."/>
            <person name="Chapman S.B."/>
            <person name="Chen Z."/>
            <person name="Freedman E."/>
            <person name="Gellesch M."/>
            <person name="Goldberg J."/>
            <person name="Griggs A."/>
            <person name="Gujja S."/>
            <person name="Heilman E.R."/>
            <person name="Heiman D."/>
            <person name="Howarth C."/>
            <person name="Mehta T."/>
            <person name="Neiman D."/>
            <person name="Pearson M."/>
            <person name="Roberts A."/>
            <person name="Saif S."/>
            <person name="Shea T."/>
            <person name="Shenoy N."/>
            <person name="Sisk P."/>
            <person name="Stolte C."/>
            <person name="Sykes S."/>
            <person name="White J."/>
            <person name="Yandava C."/>
            <person name="Haas B."/>
            <person name="Henn M.R."/>
            <person name="Nusbaum C."/>
            <person name="Birren B."/>
        </authorList>
    </citation>
    <scope>NUCLEOTIDE SEQUENCE [LARGE SCALE GENOMIC DNA]</scope>
</reference>
<dbReference type="RefSeq" id="XP_003150305.1">
    <property type="nucleotide sequence ID" value="XM_003150257.1"/>
</dbReference>
<name>A0A1S0TH33_LOALO</name>
<evidence type="ECO:0000256" key="1">
    <source>
        <dbReference type="SAM" id="MobiDB-lite"/>
    </source>
</evidence>